<dbReference type="Proteomes" id="UP000241808">
    <property type="component" value="Unassembled WGS sequence"/>
</dbReference>
<organism evidence="2 3">
    <name type="scientific">Phreatobacter oligotrophus</name>
    <dbReference type="NCBI Taxonomy" id="1122261"/>
    <lineage>
        <taxon>Bacteria</taxon>
        <taxon>Pseudomonadati</taxon>
        <taxon>Pseudomonadota</taxon>
        <taxon>Alphaproteobacteria</taxon>
        <taxon>Hyphomicrobiales</taxon>
        <taxon>Phreatobacteraceae</taxon>
        <taxon>Phreatobacter</taxon>
    </lineage>
</organism>
<keyword evidence="1" id="KW-0472">Membrane</keyword>
<keyword evidence="1" id="KW-1133">Transmembrane helix</keyword>
<name>A0A2T4YXN0_9HYPH</name>
<gene>
    <name evidence="2" type="ORF">C8P69_11125</name>
</gene>
<evidence type="ECO:0000313" key="3">
    <source>
        <dbReference type="Proteomes" id="UP000241808"/>
    </source>
</evidence>
<dbReference type="AlphaFoldDB" id="A0A2T4YXN0"/>
<evidence type="ECO:0000313" key="2">
    <source>
        <dbReference type="EMBL" id="PTM51097.1"/>
    </source>
</evidence>
<accession>A0A2T4YXN0</accession>
<proteinExistence type="predicted"/>
<reference evidence="2 3" key="1">
    <citation type="submission" date="2018-04" db="EMBL/GenBank/DDBJ databases">
        <title>Genomic Encyclopedia of Archaeal and Bacterial Type Strains, Phase II (KMG-II): from individual species to whole genera.</title>
        <authorList>
            <person name="Goeker M."/>
        </authorList>
    </citation>
    <scope>NUCLEOTIDE SEQUENCE [LARGE SCALE GENOMIC DNA]</scope>
    <source>
        <strain evidence="2 3">DSM 25521</strain>
    </source>
</reference>
<protein>
    <submittedName>
        <fullName evidence="2">Uncharacterized protein</fullName>
    </submittedName>
</protein>
<keyword evidence="3" id="KW-1185">Reference proteome</keyword>
<evidence type="ECO:0000256" key="1">
    <source>
        <dbReference type="SAM" id="Phobius"/>
    </source>
</evidence>
<dbReference type="EMBL" id="PZZL01000011">
    <property type="protein sequence ID" value="PTM51097.1"/>
    <property type="molecule type" value="Genomic_DNA"/>
</dbReference>
<feature type="transmembrane region" description="Helical" evidence="1">
    <location>
        <begin position="38"/>
        <end position="58"/>
    </location>
</feature>
<comment type="caution">
    <text evidence="2">The sequence shown here is derived from an EMBL/GenBank/DDBJ whole genome shotgun (WGS) entry which is preliminary data.</text>
</comment>
<sequence>MAIGYPHEPTGRRAGRRTAAGVAMTSTLLAEARRDAHLVAVVLLTAIGTALVVLAHSLS</sequence>
<keyword evidence="1" id="KW-0812">Transmembrane</keyword>